<sequence>MPRRPSTAYIQHATCRSRPAKCYHLPWQPNGGCLPHSSRCVRTSRRCLPMSRTLSIERPRSLAGVITERLRDAITNGEFAPGEALSEDTLAASLGTSRTPVREALNSLQYEGLVTIVPQKGTFVFAASADDVGELCDFRATLEVKAARLSMQHHRDATLASLKKAYSEMTRARKQHDELAYARADHDFHASFLAHCDNHYLRSAYLLASGRVGALRAYLAAHVRGEPNRSLHEHEALIELWTQGDLAGIEALLAQHIMRTQDSYLSAFETGQISANATALGERPTKRRRKTPAPDAR</sequence>
<dbReference type="CDD" id="cd07377">
    <property type="entry name" value="WHTH_GntR"/>
    <property type="match status" value="1"/>
</dbReference>
<dbReference type="EMBL" id="RBZU01000007">
    <property type="protein sequence ID" value="RKP53296.1"/>
    <property type="molecule type" value="Genomic_DNA"/>
</dbReference>
<dbReference type="SMART" id="SM00345">
    <property type="entry name" value="HTH_GNTR"/>
    <property type="match status" value="1"/>
</dbReference>
<evidence type="ECO:0000256" key="4">
    <source>
        <dbReference type="SAM" id="MobiDB-lite"/>
    </source>
</evidence>
<dbReference type="Pfam" id="PF00392">
    <property type="entry name" value="GntR"/>
    <property type="match status" value="1"/>
</dbReference>
<dbReference type="Gene3D" id="1.20.120.530">
    <property type="entry name" value="GntR ligand-binding domain-like"/>
    <property type="match status" value="1"/>
</dbReference>
<dbReference type="Pfam" id="PF07729">
    <property type="entry name" value="FCD"/>
    <property type="match status" value="1"/>
</dbReference>
<protein>
    <submittedName>
        <fullName evidence="6">GntR family transcriptional regulator</fullName>
    </submittedName>
</protein>
<evidence type="ECO:0000256" key="2">
    <source>
        <dbReference type="ARBA" id="ARBA00023125"/>
    </source>
</evidence>
<evidence type="ECO:0000313" key="6">
    <source>
        <dbReference type="EMBL" id="RKP53296.1"/>
    </source>
</evidence>
<dbReference type="Gene3D" id="1.10.10.10">
    <property type="entry name" value="Winged helix-like DNA-binding domain superfamily/Winged helix DNA-binding domain"/>
    <property type="match status" value="1"/>
</dbReference>
<keyword evidence="7" id="KW-1185">Reference proteome</keyword>
<dbReference type="PRINTS" id="PR00035">
    <property type="entry name" value="HTHGNTR"/>
</dbReference>
<keyword evidence="2" id="KW-0238">DNA-binding</keyword>
<dbReference type="InterPro" id="IPR036390">
    <property type="entry name" value="WH_DNA-bd_sf"/>
</dbReference>
<comment type="caution">
    <text evidence="6">The sequence shown here is derived from an EMBL/GenBank/DDBJ whole genome shotgun (WGS) entry which is preliminary data.</text>
</comment>
<dbReference type="PANTHER" id="PTHR43537">
    <property type="entry name" value="TRANSCRIPTIONAL REGULATOR, GNTR FAMILY"/>
    <property type="match status" value="1"/>
</dbReference>
<dbReference type="GO" id="GO:0003700">
    <property type="term" value="F:DNA-binding transcription factor activity"/>
    <property type="evidence" value="ECO:0007669"/>
    <property type="project" value="InterPro"/>
</dbReference>
<proteinExistence type="predicted"/>
<name>A0A494XWE2_9BURK</name>
<evidence type="ECO:0000313" key="7">
    <source>
        <dbReference type="Proteomes" id="UP000270342"/>
    </source>
</evidence>
<keyword evidence="1" id="KW-0805">Transcription regulation</keyword>
<feature type="region of interest" description="Disordered" evidence="4">
    <location>
        <begin position="276"/>
        <end position="297"/>
    </location>
</feature>
<keyword evidence="3" id="KW-0804">Transcription</keyword>
<dbReference type="InterPro" id="IPR011711">
    <property type="entry name" value="GntR_C"/>
</dbReference>
<dbReference type="GO" id="GO:0003677">
    <property type="term" value="F:DNA binding"/>
    <property type="evidence" value="ECO:0007669"/>
    <property type="project" value="UniProtKB-KW"/>
</dbReference>
<dbReference type="SUPFAM" id="SSF48008">
    <property type="entry name" value="GntR ligand-binding domain-like"/>
    <property type="match status" value="1"/>
</dbReference>
<dbReference type="InterPro" id="IPR000524">
    <property type="entry name" value="Tscrpt_reg_HTH_GntR"/>
</dbReference>
<accession>A0A494XWE2</accession>
<feature type="domain" description="HTH gntR-type" evidence="5">
    <location>
        <begin position="60"/>
        <end position="127"/>
    </location>
</feature>
<dbReference type="PROSITE" id="PS50949">
    <property type="entry name" value="HTH_GNTR"/>
    <property type="match status" value="1"/>
</dbReference>
<evidence type="ECO:0000256" key="1">
    <source>
        <dbReference type="ARBA" id="ARBA00023015"/>
    </source>
</evidence>
<organism evidence="6 7">
    <name type="scientific">Pararobbsia silviterrae</name>
    <dbReference type="NCBI Taxonomy" id="1792498"/>
    <lineage>
        <taxon>Bacteria</taxon>
        <taxon>Pseudomonadati</taxon>
        <taxon>Pseudomonadota</taxon>
        <taxon>Betaproteobacteria</taxon>
        <taxon>Burkholderiales</taxon>
        <taxon>Burkholderiaceae</taxon>
        <taxon>Pararobbsia</taxon>
    </lineage>
</organism>
<dbReference type="InterPro" id="IPR036388">
    <property type="entry name" value="WH-like_DNA-bd_sf"/>
</dbReference>
<evidence type="ECO:0000259" key="5">
    <source>
        <dbReference type="PROSITE" id="PS50949"/>
    </source>
</evidence>
<evidence type="ECO:0000256" key="3">
    <source>
        <dbReference type="ARBA" id="ARBA00023163"/>
    </source>
</evidence>
<dbReference type="PANTHER" id="PTHR43537:SF50">
    <property type="entry name" value="TRANSCRIPTIONAL REGULATORY PROTEIN"/>
    <property type="match status" value="1"/>
</dbReference>
<dbReference type="InterPro" id="IPR008920">
    <property type="entry name" value="TF_FadR/GntR_C"/>
</dbReference>
<dbReference type="SUPFAM" id="SSF46785">
    <property type="entry name" value="Winged helix' DNA-binding domain"/>
    <property type="match status" value="1"/>
</dbReference>
<gene>
    <name evidence="6" type="ORF">D7S86_16330</name>
</gene>
<dbReference type="AlphaFoldDB" id="A0A494XWE2"/>
<dbReference type="SMART" id="SM00895">
    <property type="entry name" value="FCD"/>
    <property type="match status" value="1"/>
</dbReference>
<dbReference type="Proteomes" id="UP000270342">
    <property type="component" value="Unassembled WGS sequence"/>
</dbReference>
<reference evidence="6 7" key="1">
    <citation type="submission" date="2018-10" db="EMBL/GenBank/DDBJ databases">
        <title>Robbsia sp. DHC34, isolated from soil.</title>
        <authorList>
            <person name="Gao Z.-H."/>
            <person name="Qiu L.-H."/>
        </authorList>
    </citation>
    <scope>NUCLEOTIDE SEQUENCE [LARGE SCALE GENOMIC DNA]</scope>
    <source>
        <strain evidence="6 7">DHC34</strain>
    </source>
</reference>